<dbReference type="EMBL" id="PDUD01000013">
    <property type="protein sequence ID" value="PHN06959.1"/>
    <property type="molecule type" value="Genomic_DNA"/>
</dbReference>
<dbReference type="Proteomes" id="UP000223913">
    <property type="component" value="Unassembled WGS sequence"/>
</dbReference>
<sequence length="132" mass="14435">MQNQDHINVEGIDESKVVADILGTSVRSLVNIDTNQDGDIQLLEGLNALQTIAVKVIRQLPDLAALKREVKDYTEGEKDELISDLAEEIGLPNAKMQALVIRAAQIVLDAIDLIIDAGRPEEDFETTSVSEL</sequence>
<evidence type="ECO:0000313" key="2">
    <source>
        <dbReference type="Proteomes" id="UP000223913"/>
    </source>
</evidence>
<dbReference type="AlphaFoldDB" id="A0A2D0NFL2"/>
<gene>
    <name evidence="1" type="ORF">CRP01_09085</name>
</gene>
<comment type="caution">
    <text evidence="1">The sequence shown here is derived from an EMBL/GenBank/DDBJ whole genome shotgun (WGS) entry which is preliminary data.</text>
</comment>
<keyword evidence="2" id="KW-1185">Reference proteome</keyword>
<organism evidence="1 2">
    <name type="scientific">Flavilitoribacter nigricans (strain ATCC 23147 / DSM 23189 / NBRC 102662 / NCIMB 1420 / SS-2)</name>
    <name type="common">Lewinella nigricans</name>
    <dbReference type="NCBI Taxonomy" id="1122177"/>
    <lineage>
        <taxon>Bacteria</taxon>
        <taxon>Pseudomonadati</taxon>
        <taxon>Bacteroidota</taxon>
        <taxon>Saprospiria</taxon>
        <taxon>Saprospirales</taxon>
        <taxon>Lewinellaceae</taxon>
        <taxon>Flavilitoribacter</taxon>
    </lineage>
</organism>
<name>A0A2D0NFL2_FLAN2</name>
<protein>
    <submittedName>
        <fullName evidence="1">Uncharacterized protein</fullName>
    </submittedName>
</protein>
<dbReference type="RefSeq" id="WP_099149710.1">
    <property type="nucleotide sequence ID" value="NZ_PDUD01000013.1"/>
</dbReference>
<reference evidence="1 2" key="1">
    <citation type="submission" date="2017-10" db="EMBL/GenBank/DDBJ databases">
        <title>The draft genome sequence of Lewinella nigricans NBRC 102662.</title>
        <authorList>
            <person name="Wang K."/>
        </authorList>
    </citation>
    <scope>NUCLEOTIDE SEQUENCE [LARGE SCALE GENOMIC DNA]</scope>
    <source>
        <strain evidence="1 2">NBRC 102662</strain>
    </source>
</reference>
<evidence type="ECO:0000313" key="1">
    <source>
        <dbReference type="EMBL" id="PHN06959.1"/>
    </source>
</evidence>
<accession>A0A2D0NFL2</accession>
<proteinExistence type="predicted"/>